<dbReference type="EMBL" id="JBBMEJ010000001">
    <property type="protein sequence ID" value="MEQ2369602.1"/>
    <property type="molecule type" value="Genomic_DNA"/>
</dbReference>
<evidence type="ECO:0000313" key="3">
    <source>
        <dbReference type="Proteomes" id="UP001473063"/>
    </source>
</evidence>
<dbReference type="Proteomes" id="UP001473063">
    <property type="component" value="Unassembled WGS sequence"/>
</dbReference>
<feature type="compositionally biased region" description="Basic and acidic residues" evidence="1">
    <location>
        <begin position="14"/>
        <end position="30"/>
    </location>
</feature>
<organism evidence="2 3">
    <name type="scientific">Blautia aquisgranensis</name>
    <dbReference type="NCBI Taxonomy" id="3133153"/>
    <lineage>
        <taxon>Bacteria</taxon>
        <taxon>Bacillati</taxon>
        <taxon>Bacillota</taxon>
        <taxon>Clostridia</taxon>
        <taxon>Lachnospirales</taxon>
        <taxon>Lachnospiraceae</taxon>
        <taxon>Blautia</taxon>
    </lineage>
</organism>
<proteinExistence type="predicted"/>
<sequence length="43" mass="4566">MGYAAGMGQPQGCGHEDNGCQAERRKETKQKILSNLITGGTTK</sequence>
<name>A0ABV1BAC8_9FIRM</name>
<evidence type="ECO:0000256" key="1">
    <source>
        <dbReference type="SAM" id="MobiDB-lite"/>
    </source>
</evidence>
<gene>
    <name evidence="2" type="ORF">WMO28_01350</name>
</gene>
<protein>
    <submittedName>
        <fullName evidence="2">Uncharacterized protein</fullName>
    </submittedName>
</protein>
<feature type="region of interest" description="Disordered" evidence="1">
    <location>
        <begin position="1"/>
        <end position="43"/>
    </location>
</feature>
<evidence type="ECO:0000313" key="2">
    <source>
        <dbReference type="EMBL" id="MEQ2369602.1"/>
    </source>
</evidence>
<reference evidence="2 3" key="1">
    <citation type="submission" date="2024-03" db="EMBL/GenBank/DDBJ databases">
        <title>Human intestinal bacterial collection.</title>
        <authorList>
            <person name="Pauvert C."/>
            <person name="Hitch T.C.A."/>
            <person name="Clavel T."/>
        </authorList>
    </citation>
    <scope>NUCLEOTIDE SEQUENCE [LARGE SCALE GENOMIC DNA]</scope>
    <source>
        <strain evidence="2 3">CLA-JM-H16</strain>
    </source>
</reference>
<comment type="caution">
    <text evidence="2">The sequence shown here is derived from an EMBL/GenBank/DDBJ whole genome shotgun (WGS) entry which is preliminary data.</text>
</comment>
<keyword evidence="3" id="KW-1185">Reference proteome</keyword>
<dbReference type="RefSeq" id="WP_349055815.1">
    <property type="nucleotide sequence ID" value="NZ_JBBMEJ010000001.1"/>
</dbReference>
<accession>A0ABV1BAC8</accession>
<feature type="compositionally biased region" description="Polar residues" evidence="1">
    <location>
        <begin position="31"/>
        <end position="43"/>
    </location>
</feature>